<dbReference type="EMBL" id="CP035492">
    <property type="protein sequence ID" value="QAY66800.1"/>
    <property type="molecule type" value="Genomic_DNA"/>
</dbReference>
<feature type="transmembrane region" description="Helical" evidence="1">
    <location>
        <begin position="71"/>
        <end position="91"/>
    </location>
</feature>
<dbReference type="AlphaFoldDB" id="A0A4P6EU89"/>
<keyword evidence="1" id="KW-0812">Transmembrane</keyword>
<keyword evidence="1" id="KW-1133">Transmembrane helix</keyword>
<keyword evidence="3" id="KW-1185">Reference proteome</keyword>
<dbReference type="RefSeq" id="WP_129440743.1">
    <property type="nucleotide sequence ID" value="NZ_CP035492.1"/>
</dbReference>
<proteinExistence type="predicted"/>
<reference evidence="2 3" key="1">
    <citation type="submission" date="2019-01" db="EMBL/GenBank/DDBJ databases">
        <title>Genome sequencing of strain FW100M-2.</title>
        <authorList>
            <person name="Heo J."/>
            <person name="Kim S.-J."/>
            <person name="Kim J.-S."/>
            <person name="Hong S.-B."/>
            <person name="Kwon S.-W."/>
        </authorList>
    </citation>
    <scope>NUCLEOTIDE SEQUENCE [LARGE SCALE GENOMIC DNA]</scope>
    <source>
        <strain evidence="2 3">FW100M-2</strain>
    </source>
</reference>
<organism evidence="2 3">
    <name type="scientific">Paenibacillus protaetiae</name>
    <dbReference type="NCBI Taxonomy" id="2509456"/>
    <lineage>
        <taxon>Bacteria</taxon>
        <taxon>Bacillati</taxon>
        <taxon>Bacillota</taxon>
        <taxon>Bacilli</taxon>
        <taxon>Bacillales</taxon>
        <taxon>Paenibacillaceae</taxon>
        <taxon>Paenibacillus</taxon>
    </lineage>
</organism>
<dbReference type="OrthoDB" id="2606318at2"/>
<dbReference type="InterPro" id="IPR020210">
    <property type="entry name" value="Uncharacterised_YpbF_TM"/>
</dbReference>
<accession>A0A4P6EU89</accession>
<dbReference type="Proteomes" id="UP000293568">
    <property type="component" value="Chromosome"/>
</dbReference>
<dbReference type="KEGG" id="pprt:ET464_10645"/>
<evidence type="ECO:0000313" key="3">
    <source>
        <dbReference type="Proteomes" id="UP000293568"/>
    </source>
</evidence>
<evidence type="ECO:0000313" key="2">
    <source>
        <dbReference type="EMBL" id="QAY66800.1"/>
    </source>
</evidence>
<dbReference type="Pfam" id="PF10864">
    <property type="entry name" value="DUF2663"/>
    <property type="match status" value="1"/>
</dbReference>
<keyword evidence="1" id="KW-0472">Membrane</keyword>
<gene>
    <name evidence="2" type="ORF">ET464_10645</name>
</gene>
<feature type="transmembrane region" description="Helical" evidence="1">
    <location>
        <begin position="30"/>
        <end position="51"/>
    </location>
</feature>
<protein>
    <submittedName>
        <fullName evidence="2">DUF2663 family protein</fullName>
    </submittedName>
</protein>
<name>A0A4P6EU89_9BACL</name>
<sequence length="144" mass="16792">MSWRDHVSDDAKFMIDALVERKTKLDRLRAIATITVILFSVSFFPLATSFYKHTKTSKEDILNLFEGLFSHFFNFILILASITSLLCLHYLSQEISTAKKKYDTLRFEAIDRFYTSWHKTNGSALRDEISLYLKEKGINFVHKA</sequence>
<evidence type="ECO:0000256" key="1">
    <source>
        <dbReference type="SAM" id="Phobius"/>
    </source>
</evidence>